<evidence type="ECO:0000256" key="3">
    <source>
        <dbReference type="ARBA" id="ARBA00022603"/>
    </source>
</evidence>
<accession>A0ABZ0RNU3</accession>
<dbReference type="Pfam" id="PF00590">
    <property type="entry name" value="TP_methylase"/>
    <property type="match status" value="1"/>
</dbReference>
<proteinExistence type="predicted"/>
<dbReference type="InterPro" id="IPR014776">
    <property type="entry name" value="4pyrrole_Mease_sub2"/>
</dbReference>
<keyword evidence="3" id="KW-0489">Methyltransferase</keyword>
<dbReference type="InterPro" id="IPR014008">
    <property type="entry name" value="Cbl_synth_MTase_CbiT"/>
</dbReference>
<evidence type="ECO:0000256" key="1">
    <source>
        <dbReference type="ARBA" id="ARBA00004953"/>
    </source>
</evidence>
<dbReference type="InterPro" id="IPR029063">
    <property type="entry name" value="SAM-dependent_MTases_sf"/>
</dbReference>
<organism evidence="7 8">
    <name type="scientific">Coraliomargarita algicola</name>
    <dbReference type="NCBI Taxonomy" id="3092156"/>
    <lineage>
        <taxon>Bacteria</taxon>
        <taxon>Pseudomonadati</taxon>
        <taxon>Verrucomicrobiota</taxon>
        <taxon>Opitutia</taxon>
        <taxon>Puniceicoccales</taxon>
        <taxon>Coraliomargaritaceae</taxon>
        <taxon>Coraliomargarita</taxon>
    </lineage>
</organism>
<keyword evidence="8" id="KW-1185">Reference proteome</keyword>
<evidence type="ECO:0000256" key="2">
    <source>
        <dbReference type="ARBA" id="ARBA00022573"/>
    </source>
</evidence>
<protein>
    <submittedName>
        <fullName evidence="7">Precorrin-6y C5,15-methyltransferase (Decarboxylating) subunit CbiE</fullName>
    </submittedName>
</protein>
<dbReference type="PIRSF" id="PIRSF036428">
    <property type="entry name" value="CobL"/>
    <property type="match status" value="1"/>
</dbReference>
<dbReference type="EMBL" id="CP138858">
    <property type="protein sequence ID" value="WPJ94624.1"/>
    <property type="molecule type" value="Genomic_DNA"/>
</dbReference>
<evidence type="ECO:0000313" key="7">
    <source>
        <dbReference type="EMBL" id="WPJ94624.1"/>
    </source>
</evidence>
<dbReference type="SUPFAM" id="SSF53335">
    <property type="entry name" value="S-adenosyl-L-methionine-dependent methyltransferases"/>
    <property type="match status" value="1"/>
</dbReference>
<comment type="pathway">
    <text evidence="1">Cofactor biosynthesis; adenosylcobalamin biosynthesis.</text>
</comment>
<evidence type="ECO:0000313" key="8">
    <source>
        <dbReference type="Proteomes" id="UP001324993"/>
    </source>
</evidence>
<dbReference type="RefSeq" id="WP_319831540.1">
    <property type="nucleotide sequence ID" value="NZ_CP138858.1"/>
</dbReference>
<dbReference type="CDD" id="cd02440">
    <property type="entry name" value="AdoMet_MTases"/>
    <property type="match status" value="1"/>
</dbReference>
<dbReference type="PANTHER" id="PTHR43182">
    <property type="entry name" value="COBALT-PRECORRIN-6B C(15)-METHYLTRANSFERASE (DECARBOXYLATING)"/>
    <property type="match status" value="1"/>
</dbReference>
<dbReference type="SUPFAM" id="SSF53790">
    <property type="entry name" value="Tetrapyrrole methylase"/>
    <property type="match status" value="1"/>
</dbReference>
<feature type="domain" description="Tetrapyrrole methylase" evidence="6">
    <location>
        <begin position="7"/>
        <end position="194"/>
    </location>
</feature>
<dbReference type="InterPro" id="IPR012818">
    <property type="entry name" value="CbiE"/>
</dbReference>
<sequence length="408" mass="43661">MTGSLTIISCGTRVADLSTAARQAVEDCDLLYGGARLLDWFSESRAEKMKLSGKLAQEIESLVALSQTRHVGVLASGDASFFGIAARFRQRVPAERLVVLPGISAMQAACAKVGIDWAGCDFFSIHGRELRLPWRKILQSQCAVVYGDPQRTPAWMAAELMRHYPAAATRAAVLLENLGSVDENIQRGPLSQLASAQCGGLSMLILLPSADASASEGSSYAELSLGLPDDDYEHAMNMITHPEVRAVALAKLRLRPGVLWDLGAGSGSVGIEAAGLIEGLQVYSVEKHADRADMVAHNIAAQGLNNVQLVRGRTLDVCAELPRPNAVFIGGGGREIGAIVESALEALPVGGRLVATAVLADTIEQLNHVAPEQRVEWLELSINRARALAHSYLMTADTPIHLFVFQKK</sequence>
<dbReference type="Gene3D" id="3.30.950.10">
    <property type="entry name" value="Methyltransferase, Cobalt-precorrin-4 Transmethylase, Domain 2"/>
    <property type="match status" value="1"/>
</dbReference>
<evidence type="ECO:0000256" key="4">
    <source>
        <dbReference type="ARBA" id="ARBA00022679"/>
    </source>
</evidence>
<dbReference type="PANTHER" id="PTHR43182:SF1">
    <property type="entry name" value="COBALT-PRECORRIN-7 C(5)-METHYLTRANSFERASE"/>
    <property type="match status" value="1"/>
</dbReference>
<dbReference type="NCBIfam" id="TIGR02467">
    <property type="entry name" value="CbiE"/>
    <property type="match status" value="1"/>
</dbReference>
<dbReference type="InterPro" id="IPR050714">
    <property type="entry name" value="Cobalamin_biosynth_MTase"/>
</dbReference>
<dbReference type="Proteomes" id="UP001324993">
    <property type="component" value="Chromosome"/>
</dbReference>
<evidence type="ECO:0000256" key="5">
    <source>
        <dbReference type="ARBA" id="ARBA00022691"/>
    </source>
</evidence>
<dbReference type="InterPro" id="IPR014777">
    <property type="entry name" value="4pyrrole_Mease_sub1"/>
</dbReference>
<dbReference type="Gene3D" id="3.40.1010.10">
    <property type="entry name" value="Cobalt-precorrin-4 Transmethylase, Domain 1"/>
    <property type="match status" value="1"/>
</dbReference>
<evidence type="ECO:0000259" key="6">
    <source>
        <dbReference type="Pfam" id="PF00590"/>
    </source>
</evidence>
<dbReference type="Gene3D" id="3.40.50.150">
    <property type="entry name" value="Vaccinia Virus protein VP39"/>
    <property type="match status" value="1"/>
</dbReference>
<dbReference type="CDD" id="cd11644">
    <property type="entry name" value="Precorrin-6Y-MT"/>
    <property type="match status" value="1"/>
</dbReference>
<dbReference type="InterPro" id="IPR006365">
    <property type="entry name" value="Cbl_synth_CobL"/>
</dbReference>
<name>A0ABZ0RNU3_9BACT</name>
<dbReference type="InterPro" id="IPR000878">
    <property type="entry name" value="4pyrrol_Mease"/>
</dbReference>
<gene>
    <name evidence="7" type="primary">cbiE</name>
    <name evidence="7" type="ORF">SH580_14405</name>
</gene>
<keyword evidence="2" id="KW-0169">Cobalamin biosynthesis</keyword>
<reference evidence="7 8" key="1">
    <citation type="submission" date="2023-11" db="EMBL/GenBank/DDBJ databases">
        <title>Coraliomargarita sp. nov., isolated from marine algae.</title>
        <authorList>
            <person name="Lee J.K."/>
            <person name="Baek J.H."/>
            <person name="Kim J.M."/>
            <person name="Choi D.G."/>
            <person name="Jeon C.O."/>
        </authorList>
    </citation>
    <scope>NUCLEOTIDE SEQUENCE [LARGE SCALE GENOMIC DNA]</scope>
    <source>
        <strain evidence="7 8">J2-16</strain>
    </source>
</reference>
<keyword evidence="5" id="KW-0949">S-adenosyl-L-methionine</keyword>
<dbReference type="NCBIfam" id="TIGR02469">
    <property type="entry name" value="CbiT"/>
    <property type="match status" value="1"/>
</dbReference>
<dbReference type="InterPro" id="IPR035996">
    <property type="entry name" value="4pyrrol_Methylase_sf"/>
</dbReference>
<keyword evidence="4" id="KW-0808">Transferase</keyword>